<reference evidence="9 10" key="1">
    <citation type="submission" date="2016-11" db="EMBL/GenBank/DDBJ databases">
        <title>Draft Genome Assembly of Colletotrichum chlorophyti a pathogen of herbaceous plants.</title>
        <authorList>
            <person name="Gan P."/>
            <person name="Narusaka M."/>
            <person name="Tsushima A."/>
            <person name="Narusaka Y."/>
            <person name="Takano Y."/>
            <person name="Shirasu K."/>
        </authorList>
    </citation>
    <scope>NUCLEOTIDE SEQUENCE [LARGE SCALE GENOMIC DNA]</scope>
    <source>
        <strain evidence="9 10">NTL11</strain>
    </source>
</reference>
<feature type="region of interest" description="Disordered" evidence="6">
    <location>
        <begin position="321"/>
        <end position="381"/>
    </location>
</feature>
<dbReference type="PANTHER" id="PTHR33048:SF93">
    <property type="entry name" value="INTEGRAL MEMBRANE PROTEIN"/>
    <property type="match status" value="1"/>
</dbReference>
<comment type="caution">
    <text evidence="9">The sequence shown here is derived from an EMBL/GenBank/DDBJ whole genome shotgun (WGS) entry which is preliminary data.</text>
</comment>
<feature type="transmembrane region" description="Helical" evidence="7">
    <location>
        <begin position="173"/>
        <end position="191"/>
    </location>
</feature>
<evidence type="ECO:0000256" key="7">
    <source>
        <dbReference type="SAM" id="Phobius"/>
    </source>
</evidence>
<evidence type="ECO:0000256" key="2">
    <source>
        <dbReference type="ARBA" id="ARBA00022692"/>
    </source>
</evidence>
<comment type="similarity">
    <text evidence="5">Belongs to the SAT4 family.</text>
</comment>
<keyword evidence="10" id="KW-1185">Reference proteome</keyword>
<proteinExistence type="inferred from homology"/>
<dbReference type="PANTHER" id="PTHR33048">
    <property type="entry name" value="PTH11-LIKE INTEGRAL MEMBRANE PROTEIN (AFU_ORTHOLOGUE AFUA_5G11245)"/>
    <property type="match status" value="1"/>
</dbReference>
<feature type="transmembrane region" description="Helical" evidence="7">
    <location>
        <begin position="46"/>
        <end position="70"/>
    </location>
</feature>
<feature type="domain" description="Rhodopsin" evidence="8">
    <location>
        <begin position="28"/>
        <end position="266"/>
    </location>
</feature>
<evidence type="ECO:0000256" key="3">
    <source>
        <dbReference type="ARBA" id="ARBA00022989"/>
    </source>
</evidence>
<evidence type="ECO:0000256" key="5">
    <source>
        <dbReference type="ARBA" id="ARBA00038359"/>
    </source>
</evidence>
<dbReference type="Pfam" id="PF20684">
    <property type="entry name" value="Fung_rhodopsin"/>
    <property type="match status" value="1"/>
</dbReference>
<name>A0A1Q8RG16_9PEZI</name>
<evidence type="ECO:0000313" key="10">
    <source>
        <dbReference type="Proteomes" id="UP000186583"/>
    </source>
</evidence>
<evidence type="ECO:0000313" key="9">
    <source>
        <dbReference type="EMBL" id="OLN83278.1"/>
    </source>
</evidence>
<feature type="transmembrane region" description="Helical" evidence="7">
    <location>
        <begin position="122"/>
        <end position="144"/>
    </location>
</feature>
<evidence type="ECO:0000256" key="4">
    <source>
        <dbReference type="ARBA" id="ARBA00023136"/>
    </source>
</evidence>
<keyword evidence="2 7" id="KW-0812">Transmembrane</keyword>
<feature type="transmembrane region" description="Helical" evidence="7">
    <location>
        <begin position="242"/>
        <end position="265"/>
    </location>
</feature>
<dbReference type="InterPro" id="IPR049326">
    <property type="entry name" value="Rhodopsin_dom_fungi"/>
</dbReference>
<feature type="transmembrane region" description="Helical" evidence="7">
    <location>
        <begin position="203"/>
        <end position="222"/>
    </location>
</feature>
<keyword evidence="4 7" id="KW-0472">Membrane</keyword>
<keyword evidence="3 7" id="KW-1133">Transmembrane helix</keyword>
<protein>
    <recommendedName>
        <fullName evidence="8">Rhodopsin domain-containing protein</fullName>
    </recommendedName>
</protein>
<dbReference type="AlphaFoldDB" id="A0A1Q8RG16"/>
<evidence type="ECO:0000259" key="8">
    <source>
        <dbReference type="Pfam" id="PF20684"/>
    </source>
</evidence>
<dbReference type="InterPro" id="IPR052337">
    <property type="entry name" value="SAT4-like"/>
</dbReference>
<accession>A0A1Q8RG16</accession>
<dbReference type="OrthoDB" id="3923077at2759"/>
<dbReference type="GO" id="GO:0016020">
    <property type="term" value="C:membrane"/>
    <property type="evidence" value="ECO:0007669"/>
    <property type="project" value="UniProtKB-SubCell"/>
</dbReference>
<feature type="transmembrane region" description="Helical" evidence="7">
    <location>
        <begin position="90"/>
        <end position="115"/>
    </location>
</feature>
<evidence type="ECO:0000256" key="1">
    <source>
        <dbReference type="ARBA" id="ARBA00004141"/>
    </source>
</evidence>
<feature type="transmembrane region" description="Helical" evidence="7">
    <location>
        <begin position="12"/>
        <end position="34"/>
    </location>
</feature>
<organism evidence="9 10">
    <name type="scientific">Colletotrichum chlorophyti</name>
    <dbReference type="NCBI Taxonomy" id="708187"/>
    <lineage>
        <taxon>Eukaryota</taxon>
        <taxon>Fungi</taxon>
        <taxon>Dikarya</taxon>
        <taxon>Ascomycota</taxon>
        <taxon>Pezizomycotina</taxon>
        <taxon>Sordariomycetes</taxon>
        <taxon>Hypocreomycetidae</taxon>
        <taxon>Glomerellales</taxon>
        <taxon>Glomerellaceae</taxon>
        <taxon>Colletotrichum</taxon>
    </lineage>
</organism>
<comment type="subcellular location">
    <subcellularLocation>
        <location evidence="1">Membrane</location>
        <topology evidence="1">Multi-pass membrane protein</topology>
    </subcellularLocation>
</comment>
<evidence type="ECO:0000256" key="6">
    <source>
        <dbReference type="SAM" id="MobiDB-lite"/>
    </source>
</evidence>
<dbReference type="Proteomes" id="UP000186583">
    <property type="component" value="Unassembled WGS sequence"/>
</dbReference>
<dbReference type="EMBL" id="MPGH01000204">
    <property type="protein sequence ID" value="OLN83278.1"/>
    <property type="molecule type" value="Genomic_DNA"/>
</dbReference>
<gene>
    <name evidence="9" type="ORF">CCHL11_03002</name>
</gene>
<sequence>MIGPGGDAPMVLGVLWGLTGLTFGFVVLRLYTRIVVLQAYGMDDHFFNFAFILFVAYDIMLTIASYYGFGRNIPEIKSSFDVSRAILYEAIGQTILVFGTVVSKASLAVFLLRLVNTRLHQVVILAPVVILLIFVVVSLCVFWLSCTPVEFLWNRVLPGGTCHIDPGPISTAAGAWSVVVDFWYAITPWALLWNVQMPRREKLLVNISLSLGVIAGACGIQRALELKNLSSVNFTKDTVGLIVWHAAELAVTLVCVGIPVCRPLFKSWLNKWSSRNGSKPNGPYTRDMTGSNLAFGLKTIGGTDYTVRVGMKTPELDLRELAERDGNEANETSTRSTGKGFGDDNSVDSILGPEFRQGQRQAPESEPWPRPSVDGKGAQQSIWVKSEVVVKSTARD</sequence>